<dbReference type="EMBL" id="ALAB01000028">
    <property type="protein sequence ID" value="EJI84683.1"/>
    <property type="molecule type" value="Genomic_DNA"/>
</dbReference>
<evidence type="ECO:0008006" key="3">
    <source>
        <dbReference type="Google" id="ProtNLM"/>
    </source>
</evidence>
<protein>
    <recommendedName>
        <fullName evidence="3">DUF3530 domain-containing protein</fullName>
    </recommendedName>
</protein>
<evidence type="ECO:0000313" key="2">
    <source>
        <dbReference type="Proteomes" id="UP000012043"/>
    </source>
</evidence>
<reference evidence="1 2" key="1">
    <citation type="journal article" date="2012" name="J. Bacteriol.">
        <title>Genome Sequence of Pectin-Degrading Alishewanella aestuarii Strain B11T, Isolated from Tidal Flat Sediment.</title>
        <authorList>
            <person name="Jung J."/>
            <person name="Choi S."/>
            <person name="Chun J."/>
            <person name="Park W."/>
        </authorList>
    </citation>
    <scope>NUCLEOTIDE SEQUENCE [LARGE SCALE GENOMIC DNA]</scope>
    <source>
        <strain evidence="1 2">B11</strain>
    </source>
</reference>
<name>J1Q0X5_9ALTE</name>
<dbReference type="Pfam" id="PF12048">
    <property type="entry name" value="DUF3530"/>
    <property type="match status" value="1"/>
</dbReference>
<proteinExistence type="predicted"/>
<dbReference type="InterPro" id="IPR022529">
    <property type="entry name" value="DUF3530"/>
</dbReference>
<sequence>MTDTVLSGSSGVTMPTFRALPLVALLLVTCPALANWQDIVRQHPSLELTTLTTAETSIQLARVPAVTRQSKGTVIFMPAQQRHLLSPQLWGFLFQHLPAFGWSILALPELEAHQAQDASTALAANKAQLAARWQALQQLQPAPTGPLIILVQGEVAGAWHALLMEQDELNIAAVVSIGAYLKDPTLQLQLQQQMTNLKVPVLDLLTGADHPWSATDSQQRQLLARAQSNPLYRQRYLPDMHYHASQQEWLFKEIFGWLSSLGF</sequence>
<dbReference type="AlphaFoldDB" id="J1Q0X5"/>
<accession>J1Q0X5</accession>
<evidence type="ECO:0000313" key="1">
    <source>
        <dbReference type="EMBL" id="EJI84683.1"/>
    </source>
</evidence>
<keyword evidence="2" id="KW-1185">Reference proteome</keyword>
<comment type="caution">
    <text evidence="1">The sequence shown here is derived from an EMBL/GenBank/DDBJ whole genome shotgun (WGS) entry which is preliminary data.</text>
</comment>
<organism evidence="1 2">
    <name type="scientific">Alishewanella aestuarii B11</name>
    <dbReference type="NCBI Taxonomy" id="1197174"/>
    <lineage>
        <taxon>Bacteria</taxon>
        <taxon>Pseudomonadati</taxon>
        <taxon>Pseudomonadota</taxon>
        <taxon>Gammaproteobacteria</taxon>
        <taxon>Alteromonadales</taxon>
        <taxon>Alteromonadaceae</taxon>
        <taxon>Alishewanella</taxon>
    </lineage>
</organism>
<dbReference type="PATRIC" id="fig|1197174.4.peg.2309"/>
<dbReference type="Proteomes" id="UP000012043">
    <property type="component" value="Unassembled WGS sequence"/>
</dbReference>
<gene>
    <name evidence="1" type="ORF">AEST_23580</name>
</gene>